<organism evidence="1 2">
    <name type="scientific">Rhabditophanes sp. KR3021</name>
    <dbReference type="NCBI Taxonomy" id="114890"/>
    <lineage>
        <taxon>Eukaryota</taxon>
        <taxon>Metazoa</taxon>
        <taxon>Ecdysozoa</taxon>
        <taxon>Nematoda</taxon>
        <taxon>Chromadorea</taxon>
        <taxon>Rhabditida</taxon>
        <taxon>Tylenchina</taxon>
        <taxon>Panagrolaimomorpha</taxon>
        <taxon>Strongyloidoidea</taxon>
        <taxon>Alloionematidae</taxon>
        <taxon>Rhabditophanes</taxon>
    </lineage>
</organism>
<dbReference type="WBParaSite" id="RSKR_0000140300.1">
    <property type="protein sequence ID" value="RSKR_0000140300.1"/>
    <property type="gene ID" value="RSKR_0000140300"/>
</dbReference>
<evidence type="ECO:0000313" key="1">
    <source>
        <dbReference type="Proteomes" id="UP000095286"/>
    </source>
</evidence>
<evidence type="ECO:0000313" key="2">
    <source>
        <dbReference type="WBParaSite" id="RSKR_0000140300.1"/>
    </source>
</evidence>
<proteinExistence type="predicted"/>
<reference evidence="2" key="1">
    <citation type="submission" date="2016-11" db="UniProtKB">
        <authorList>
            <consortium name="WormBaseParasite"/>
        </authorList>
    </citation>
    <scope>IDENTIFICATION</scope>
    <source>
        <strain evidence="2">KR3021</strain>
    </source>
</reference>
<accession>A0AC35TK27</accession>
<protein>
    <submittedName>
        <fullName evidence="2">GATA-type domain-containing protein</fullName>
    </submittedName>
</protein>
<name>A0AC35TK27_9BILA</name>
<dbReference type="Proteomes" id="UP000095286">
    <property type="component" value="Unplaced"/>
</dbReference>
<sequence length="251" mass="29165">MDQQYFTHSLYYTDLVDEFPIVANTLSEIYYYNTDLYMDQPKTQNTSMAYSFVPQFEHSSNCTEEHAKEQCVNVTNPVASNHHFETDINLDLENCQNQGVQDEDQLTIANVFVYQQSYRNNVAHFDETFNYPIGTSCSAQDIYLHNQSAFKNDETNMEGKKSNKSKQTPKSKSTENARIAKTPRSKSATVNDGIKIICANCKTDKPRQWRNLDGEKMCNACWLYRNSHHCNRPFELYNKESKDRKPKNLKN</sequence>